<proteinExistence type="inferred from homology"/>
<dbReference type="EMBL" id="QEAP01000189">
    <property type="protein sequence ID" value="TPX73385.1"/>
    <property type="molecule type" value="Genomic_DNA"/>
</dbReference>
<dbReference type="InterPro" id="IPR052275">
    <property type="entry name" value="Mt_Fe-S_assembly_factor"/>
</dbReference>
<evidence type="ECO:0000313" key="4">
    <source>
        <dbReference type="Proteomes" id="UP000320333"/>
    </source>
</evidence>
<dbReference type="AlphaFoldDB" id="A0A507FCB7"/>
<organism evidence="3 4">
    <name type="scientific">Chytriomyces confervae</name>
    <dbReference type="NCBI Taxonomy" id="246404"/>
    <lineage>
        <taxon>Eukaryota</taxon>
        <taxon>Fungi</taxon>
        <taxon>Fungi incertae sedis</taxon>
        <taxon>Chytridiomycota</taxon>
        <taxon>Chytridiomycota incertae sedis</taxon>
        <taxon>Chytridiomycetes</taxon>
        <taxon>Chytridiales</taxon>
        <taxon>Chytriomycetaceae</taxon>
        <taxon>Chytriomyces</taxon>
    </lineage>
</organism>
<dbReference type="GO" id="GO:0005759">
    <property type="term" value="C:mitochondrial matrix"/>
    <property type="evidence" value="ECO:0007669"/>
    <property type="project" value="TreeGrafter"/>
</dbReference>
<dbReference type="PANTHER" id="PTHR46188">
    <property type="entry name" value="BOLA-LIKE PROTEIN 3"/>
    <property type="match status" value="1"/>
</dbReference>
<dbReference type="SUPFAM" id="SSF82657">
    <property type="entry name" value="BolA-like"/>
    <property type="match status" value="1"/>
</dbReference>
<dbReference type="Pfam" id="PF01722">
    <property type="entry name" value="BolA"/>
    <property type="match status" value="1"/>
</dbReference>
<comment type="similarity">
    <text evidence="1 2">Belongs to the BolA/IbaG family.</text>
</comment>
<dbReference type="STRING" id="246404.A0A507FCB7"/>
<dbReference type="InterPro" id="IPR036065">
    <property type="entry name" value="BolA-like_sf"/>
</dbReference>
<comment type="caution">
    <text evidence="3">The sequence shown here is derived from an EMBL/GenBank/DDBJ whole genome shotgun (WGS) entry which is preliminary data.</text>
</comment>
<dbReference type="Gene3D" id="3.30.300.90">
    <property type="entry name" value="BolA-like"/>
    <property type="match status" value="1"/>
</dbReference>
<evidence type="ECO:0000256" key="2">
    <source>
        <dbReference type="RuleBase" id="RU003860"/>
    </source>
</evidence>
<dbReference type="PANTHER" id="PTHR46188:SF1">
    <property type="entry name" value="BOLA-LIKE PROTEIN 3"/>
    <property type="match status" value="1"/>
</dbReference>
<gene>
    <name evidence="3" type="ORF">CcCBS67573_g05345</name>
</gene>
<evidence type="ECO:0008006" key="5">
    <source>
        <dbReference type="Google" id="ProtNLM"/>
    </source>
</evidence>
<sequence>MFQAARTLALRSTPLRRFSAAAAAATGLTQGEERIYKLLQSSLAPAKLNVKDVSGGCGAMYAVEVASVKFKGQSLVKQHRMVVAAIEEEIKSAHGVQIKTEVAEN</sequence>
<dbReference type="Proteomes" id="UP000320333">
    <property type="component" value="Unassembled WGS sequence"/>
</dbReference>
<dbReference type="InterPro" id="IPR002634">
    <property type="entry name" value="BolA"/>
</dbReference>
<evidence type="ECO:0000256" key="1">
    <source>
        <dbReference type="ARBA" id="ARBA00005578"/>
    </source>
</evidence>
<evidence type="ECO:0000313" key="3">
    <source>
        <dbReference type="EMBL" id="TPX73385.1"/>
    </source>
</evidence>
<dbReference type="PIRSF" id="PIRSF003113">
    <property type="entry name" value="BolA"/>
    <property type="match status" value="1"/>
</dbReference>
<dbReference type="OrthoDB" id="203381at2759"/>
<protein>
    <recommendedName>
        <fullName evidence="5">BolA protein</fullName>
    </recommendedName>
</protein>
<name>A0A507FCB7_9FUNG</name>
<reference evidence="3 4" key="1">
    <citation type="journal article" date="2019" name="Sci. Rep.">
        <title>Comparative genomics of chytrid fungi reveal insights into the obligate biotrophic and pathogenic lifestyle of Synchytrium endobioticum.</title>
        <authorList>
            <person name="van de Vossenberg B.T.L.H."/>
            <person name="Warris S."/>
            <person name="Nguyen H.D.T."/>
            <person name="van Gent-Pelzer M.P.E."/>
            <person name="Joly D.L."/>
            <person name="van de Geest H.C."/>
            <person name="Bonants P.J.M."/>
            <person name="Smith D.S."/>
            <person name="Levesque C.A."/>
            <person name="van der Lee T.A.J."/>
        </authorList>
    </citation>
    <scope>NUCLEOTIDE SEQUENCE [LARGE SCALE GENOMIC DNA]</scope>
    <source>
        <strain evidence="3 4">CBS 675.73</strain>
    </source>
</reference>
<accession>A0A507FCB7</accession>
<keyword evidence="4" id="KW-1185">Reference proteome</keyword>